<keyword evidence="2" id="KW-1185">Reference proteome</keyword>
<reference evidence="2" key="1">
    <citation type="submission" date="2010-08" db="EMBL/GenBank/DDBJ databases">
        <authorList>
            <consortium name="Caenorhabditis japonica Sequencing Consortium"/>
            <person name="Wilson R.K."/>
        </authorList>
    </citation>
    <scope>NUCLEOTIDE SEQUENCE [LARGE SCALE GENOMIC DNA]</scope>
    <source>
        <strain evidence="2">DF5081</strain>
    </source>
</reference>
<evidence type="ECO:0000313" key="2">
    <source>
        <dbReference type="Proteomes" id="UP000005237"/>
    </source>
</evidence>
<dbReference type="AlphaFoldDB" id="A0A8R1HGE2"/>
<evidence type="ECO:0000313" key="1">
    <source>
        <dbReference type="EnsemblMetazoa" id="CJA00708.1"/>
    </source>
</evidence>
<name>A0A8R1HGE2_CAEJA</name>
<organism evidence="1 2">
    <name type="scientific">Caenorhabditis japonica</name>
    <dbReference type="NCBI Taxonomy" id="281687"/>
    <lineage>
        <taxon>Eukaryota</taxon>
        <taxon>Metazoa</taxon>
        <taxon>Ecdysozoa</taxon>
        <taxon>Nematoda</taxon>
        <taxon>Chromadorea</taxon>
        <taxon>Rhabditida</taxon>
        <taxon>Rhabditina</taxon>
        <taxon>Rhabditomorpha</taxon>
        <taxon>Rhabditoidea</taxon>
        <taxon>Rhabditidae</taxon>
        <taxon>Peloderinae</taxon>
        <taxon>Caenorhabditis</taxon>
    </lineage>
</organism>
<sequence length="379" mass="42761">MNEDGPLFIVVYSSELSQTNRSENISYLRRYANFRYDSLQTCDTQRKLKGTSTNRLPTNLPWDNGFQNFKQQNKNNMNKSVKRTANFSSHENFTKIDNCLEGVSCAEQGTRLVGAKFKIDPEYNNGKRATTPPRSAKISKGFVTSRVQFFESVNNTNCARTPITLTEKKYRVGGNSIDENWTSESESDYESTSMAGNFVSSSEVDKVDVASLQSNTKSDTFSDNLHKPVLHISQFPNQSNELIKPKEKGASQVGNFHGNLKSEFFQDEEKQKPLLMDSAGIQLDHALAECFGHKLLVHQNANCTLPAPSPVKNDYYNVSPHRSPKNQKKTVWYSDNLVNNKKTFDEVVNTGGSGFRILSIHDRNKNTVIFPPYIPPETK</sequence>
<proteinExistence type="predicted"/>
<dbReference type="EnsemblMetazoa" id="CJA00708.1">
    <property type="protein sequence ID" value="CJA00708.1"/>
    <property type="gene ID" value="WBGene00119912"/>
</dbReference>
<dbReference type="Proteomes" id="UP000005237">
    <property type="component" value="Unassembled WGS sequence"/>
</dbReference>
<accession>A0A8R1HGE2</accession>
<protein>
    <submittedName>
        <fullName evidence="1">Uncharacterized protein</fullName>
    </submittedName>
</protein>
<reference evidence="1" key="2">
    <citation type="submission" date="2022-06" db="UniProtKB">
        <authorList>
            <consortium name="EnsemblMetazoa"/>
        </authorList>
    </citation>
    <scope>IDENTIFICATION</scope>
    <source>
        <strain evidence="1">DF5081</strain>
    </source>
</reference>